<reference evidence="1 2" key="1">
    <citation type="submission" date="2018-11" db="EMBL/GenBank/DDBJ databases">
        <authorList>
            <consortium name="Pathogen Informatics"/>
        </authorList>
    </citation>
    <scope>NUCLEOTIDE SEQUENCE [LARGE SCALE GENOMIC DNA]</scope>
    <source>
        <strain evidence="1 2">Zambia</strain>
    </source>
</reference>
<gene>
    <name evidence="1" type="ORF">SMRZ_LOCUS12752</name>
</gene>
<keyword evidence="2" id="KW-1185">Reference proteome</keyword>
<accession>A0A183M9M7</accession>
<dbReference type="Proteomes" id="UP000277204">
    <property type="component" value="Unassembled WGS sequence"/>
</dbReference>
<sequence length="34" mass="3842">MDLYNGLIASLVKWAPQIILAHLSVEPMKLSIIY</sequence>
<evidence type="ECO:0000313" key="1">
    <source>
        <dbReference type="EMBL" id="VDP01884.1"/>
    </source>
</evidence>
<organism evidence="1 2">
    <name type="scientific">Schistosoma margrebowiei</name>
    <dbReference type="NCBI Taxonomy" id="48269"/>
    <lineage>
        <taxon>Eukaryota</taxon>
        <taxon>Metazoa</taxon>
        <taxon>Spiralia</taxon>
        <taxon>Lophotrochozoa</taxon>
        <taxon>Platyhelminthes</taxon>
        <taxon>Trematoda</taxon>
        <taxon>Digenea</taxon>
        <taxon>Strigeidida</taxon>
        <taxon>Schistosomatoidea</taxon>
        <taxon>Schistosomatidae</taxon>
        <taxon>Schistosoma</taxon>
    </lineage>
</organism>
<dbReference type="AlphaFoldDB" id="A0A183M9M7"/>
<name>A0A183M9M7_9TREM</name>
<dbReference type="EMBL" id="UZAI01008386">
    <property type="protein sequence ID" value="VDP01884.1"/>
    <property type="molecule type" value="Genomic_DNA"/>
</dbReference>
<evidence type="ECO:0000313" key="2">
    <source>
        <dbReference type="Proteomes" id="UP000277204"/>
    </source>
</evidence>
<proteinExistence type="predicted"/>
<protein>
    <submittedName>
        <fullName evidence="1">Uncharacterized protein</fullName>
    </submittedName>
</protein>